<dbReference type="PANTHER" id="PTHR32309:SF13">
    <property type="entry name" value="FERRIC ENTEROBACTIN TRANSPORT PROTEIN FEPE"/>
    <property type="match status" value="1"/>
</dbReference>
<evidence type="ECO:0000256" key="1">
    <source>
        <dbReference type="ARBA" id="ARBA00004651"/>
    </source>
</evidence>
<dbReference type="RefSeq" id="WP_220807488.1">
    <property type="nucleotide sequence ID" value="NZ_BPMK01000005.1"/>
</dbReference>
<feature type="transmembrane region" description="Helical" evidence="7">
    <location>
        <begin position="256"/>
        <end position="276"/>
    </location>
</feature>
<accession>A0ABQ4Q2E5</accession>
<keyword evidence="2" id="KW-1003">Cell membrane</keyword>
<dbReference type="PANTHER" id="PTHR32309">
    <property type="entry name" value="TYROSINE-PROTEIN KINASE"/>
    <property type="match status" value="1"/>
</dbReference>
<evidence type="ECO:0000256" key="5">
    <source>
        <dbReference type="ARBA" id="ARBA00023136"/>
    </source>
</evidence>
<keyword evidence="5 7" id="KW-0472">Membrane</keyword>
<evidence type="ECO:0000313" key="10">
    <source>
        <dbReference type="Proteomes" id="UP000887222"/>
    </source>
</evidence>
<evidence type="ECO:0000313" key="9">
    <source>
        <dbReference type="EMBL" id="GIZ51314.1"/>
    </source>
</evidence>
<comment type="subcellular location">
    <subcellularLocation>
        <location evidence="1">Cell membrane</location>
        <topology evidence="1">Multi-pass membrane protein</topology>
    </subcellularLocation>
</comment>
<evidence type="ECO:0000256" key="7">
    <source>
        <dbReference type="SAM" id="Phobius"/>
    </source>
</evidence>
<evidence type="ECO:0000256" key="6">
    <source>
        <dbReference type="SAM" id="Coils"/>
    </source>
</evidence>
<evidence type="ECO:0000256" key="2">
    <source>
        <dbReference type="ARBA" id="ARBA00022475"/>
    </source>
</evidence>
<comment type="caution">
    <text evidence="9">The sequence shown here is derived from an EMBL/GenBank/DDBJ whole genome shotgun (WGS) entry which is preliminary data.</text>
</comment>
<keyword evidence="4 7" id="KW-1133">Transmembrane helix</keyword>
<feature type="transmembrane region" description="Helical" evidence="7">
    <location>
        <begin position="35"/>
        <end position="54"/>
    </location>
</feature>
<dbReference type="EMBL" id="BPMK01000005">
    <property type="protein sequence ID" value="GIZ51314.1"/>
    <property type="molecule type" value="Genomic_DNA"/>
</dbReference>
<dbReference type="Proteomes" id="UP000887222">
    <property type="component" value="Unassembled WGS sequence"/>
</dbReference>
<keyword evidence="10" id="KW-1185">Reference proteome</keyword>
<gene>
    <name evidence="9" type="ORF">NCCP691_13280</name>
</gene>
<reference evidence="9 10" key="1">
    <citation type="journal article" date="2022" name="Int. J. Syst. Evol. Microbiol.">
        <title>Noviherbaspirillum aridicola sp. nov., isolated from an arid soil in Pakistan.</title>
        <authorList>
            <person name="Khan I.U."/>
            <person name="Saqib M."/>
            <person name="Amin A."/>
            <person name="Hussain F."/>
            <person name="Li L."/>
            <person name="Liu Y.H."/>
            <person name="Fang B.Z."/>
            <person name="Ahmed I."/>
            <person name="Li W.J."/>
        </authorList>
    </citation>
    <scope>NUCLEOTIDE SEQUENCE [LARGE SCALE GENOMIC DNA]</scope>
    <source>
        <strain evidence="9 10">NCCP-691</strain>
    </source>
</reference>
<evidence type="ECO:0000259" key="8">
    <source>
        <dbReference type="Pfam" id="PF02706"/>
    </source>
</evidence>
<keyword evidence="3 7" id="KW-0812">Transmembrane</keyword>
<name>A0ABQ4Q2E5_9BURK</name>
<proteinExistence type="predicted"/>
<dbReference type="Pfam" id="PF02706">
    <property type="entry name" value="Wzz"/>
    <property type="match status" value="1"/>
</dbReference>
<feature type="coiled-coil region" evidence="6">
    <location>
        <begin position="160"/>
        <end position="187"/>
    </location>
</feature>
<feature type="domain" description="Polysaccharide chain length determinant N-terminal" evidence="8">
    <location>
        <begin position="18"/>
        <end position="68"/>
    </location>
</feature>
<dbReference type="InterPro" id="IPR003856">
    <property type="entry name" value="LPS_length_determ_N"/>
</dbReference>
<evidence type="ECO:0000256" key="4">
    <source>
        <dbReference type="ARBA" id="ARBA00022989"/>
    </source>
</evidence>
<dbReference type="InterPro" id="IPR050445">
    <property type="entry name" value="Bact_polysacc_biosynth/exp"/>
</dbReference>
<protein>
    <recommendedName>
        <fullName evidence="8">Polysaccharide chain length determinant N-terminal domain-containing protein</fullName>
    </recommendedName>
</protein>
<sequence length="284" mass="30995">MHNQFPDPAARASSLSTDEVHLTQIVRFLKNGWRWIAGTTVLGLALGLALAFMIEPKFVASATLQMALVAKDPVESPGTLAENLKLPGYYSRETIAACGLDGAARPRDALARGLKPSVNKNAPYVTIYYESTDGDEAERCIRKVVEHIRGKQEQLAKSALESYQVQLANSRKRLEELDHLRADLAQKADSALAGSGAAASSTGFLLSALAATNETSKELQTEIFHLERLLGPLYTKQTEATSGIDTQRNGKTLIRLIALIGLTTFGLFFGILSLLLRHVWRKYA</sequence>
<organism evidence="9 10">
    <name type="scientific">Noviherbaspirillum aridicola</name>
    <dbReference type="NCBI Taxonomy" id="2849687"/>
    <lineage>
        <taxon>Bacteria</taxon>
        <taxon>Pseudomonadati</taxon>
        <taxon>Pseudomonadota</taxon>
        <taxon>Betaproteobacteria</taxon>
        <taxon>Burkholderiales</taxon>
        <taxon>Oxalobacteraceae</taxon>
        <taxon>Noviherbaspirillum</taxon>
    </lineage>
</organism>
<keyword evidence="6" id="KW-0175">Coiled coil</keyword>
<evidence type="ECO:0000256" key="3">
    <source>
        <dbReference type="ARBA" id="ARBA00022692"/>
    </source>
</evidence>